<evidence type="ECO:0000313" key="1">
    <source>
        <dbReference type="EMBL" id="SHG53614.1"/>
    </source>
</evidence>
<dbReference type="Gene3D" id="2.160.10.10">
    <property type="entry name" value="Hexapeptide repeat proteins"/>
    <property type="match status" value="1"/>
</dbReference>
<name>A0A1M5KLB1_9GAMM</name>
<dbReference type="RefSeq" id="WP_072893763.1">
    <property type="nucleotide sequence ID" value="NZ_FQWZ01000001.1"/>
</dbReference>
<dbReference type="InterPro" id="IPR050484">
    <property type="entry name" value="Transf_Hexapept/Carb_Anhydrase"/>
</dbReference>
<dbReference type="PANTHER" id="PTHR13061:SF56">
    <property type="entry name" value="PROTEIN YRDA"/>
    <property type="match status" value="1"/>
</dbReference>
<gene>
    <name evidence="1" type="ORF">SAMN04488068_0635</name>
</gene>
<dbReference type="PANTHER" id="PTHR13061">
    <property type="entry name" value="DYNACTIN SUBUNIT P25"/>
    <property type="match status" value="1"/>
</dbReference>
<dbReference type="EMBL" id="FQWZ01000001">
    <property type="protein sequence ID" value="SHG53614.1"/>
    <property type="molecule type" value="Genomic_DNA"/>
</dbReference>
<dbReference type="CDD" id="cd04645">
    <property type="entry name" value="LbH_gamma_CA_like"/>
    <property type="match status" value="1"/>
</dbReference>
<sequence length="183" mass="19573">MIRRFQGTAPTLGRDVFVDELALVAGAVTLADDVSIWPFAALRGDVNAIAIGARSNVQDNAVLHVTHDGPYTPGGVALTVGADVTIGHGAILHACTIGDRVLIGMGAIVLDKARIDDDVIVAAGSLVSPGKHLRSGWLYRGSPAVAIRELTDDERANFTYSTAHYVRLKNRHLQDQKDRKEIT</sequence>
<dbReference type="Pfam" id="PF00132">
    <property type="entry name" value="Hexapep"/>
    <property type="match status" value="1"/>
</dbReference>
<dbReference type="InterPro" id="IPR001451">
    <property type="entry name" value="Hexapep"/>
</dbReference>
<protein>
    <submittedName>
        <fullName evidence="1">Carbonic anhydrase or acetyltransferase, isoleucine patch superfamily</fullName>
    </submittedName>
</protein>
<dbReference type="InterPro" id="IPR047324">
    <property type="entry name" value="LbH_gamma_CA-like"/>
</dbReference>
<dbReference type="OrthoDB" id="9803036at2"/>
<dbReference type="Proteomes" id="UP000199758">
    <property type="component" value="Unassembled WGS sequence"/>
</dbReference>
<reference evidence="1 2" key="1">
    <citation type="submission" date="2016-11" db="EMBL/GenBank/DDBJ databases">
        <authorList>
            <person name="Jaros S."/>
            <person name="Januszkiewicz K."/>
            <person name="Wedrychowicz H."/>
        </authorList>
    </citation>
    <scope>NUCLEOTIDE SEQUENCE [LARGE SCALE GENOMIC DNA]</scope>
    <source>
        <strain evidence="1 2">CGMCC 1.7049</strain>
    </source>
</reference>
<dbReference type="STRING" id="490188.SAMN04488068_0635"/>
<dbReference type="InterPro" id="IPR011004">
    <property type="entry name" value="Trimer_LpxA-like_sf"/>
</dbReference>
<keyword evidence="2" id="KW-1185">Reference proteome</keyword>
<proteinExistence type="predicted"/>
<accession>A0A1M5KLB1</accession>
<evidence type="ECO:0000313" key="2">
    <source>
        <dbReference type="Proteomes" id="UP000199758"/>
    </source>
</evidence>
<keyword evidence="1" id="KW-0808">Transferase</keyword>
<organism evidence="1 2">
    <name type="scientific">Hydrocarboniphaga daqingensis</name>
    <dbReference type="NCBI Taxonomy" id="490188"/>
    <lineage>
        <taxon>Bacteria</taxon>
        <taxon>Pseudomonadati</taxon>
        <taxon>Pseudomonadota</taxon>
        <taxon>Gammaproteobacteria</taxon>
        <taxon>Nevskiales</taxon>
        <taxon>Nevskiaceae</taxon>
        <taxon>Hydrocarboniphaga</taxon>
    </lineage>
</organism>
<dbReference type="GO" id="GO:0016740">
    <property type="term" value="F:transferase activity"/>
    <property type="evidence" value="ECO:0007669"/>
    <property type="project" value="UniProtKB-KW"/>
</dbReference>
<dbReference type="AlphaFoldDB" id="A0A1M5KLB1"/>
<dbReference type="SUPFAM" id="SSF51161">
    <property type="entry name" value="Trimeric LpxA-like enzymes"/>
    <property type="match status" value="1"/>
</dbReference>